<accession>A0A6A6CDA0</accession>
<protein>
    <submittedName>
        <fullName evidence="2">Uncharacterized protein</fullName>
    </submittedName>
</protein>
<evidence type="ECO:0000313" key="2">
    <source>
        <dbReference type="EMBL" id="KAF2165187.1"/>
    </source>
</evidence>
<feature type="region of interest" description="Disordered" evidence="1">
    <location>
        <begin position="609"/>
        <end position="633"/>
    </location>
</feature>
<sequence>MGNGTRKQCRERTSPCWRGGLRFGNARRVKLRGQSLSGRFGRGAEVSQPWSLTDLQQQMVKRRKSEARGSGEPGDNGEAARARADNNMRSRKKRRQRRECNADGMQWLIWESDMADRQHAAAAAAEDAFDERLLPSHGDDGGDGRGAVGVKASRPASLSLLDPTRLAQSSLLTTTSRIDGRLWQPNLQESGIITQQRRKLDGHRDWPGADQRARAAFDNGRHNRLGAAIALRYQCLVLSDLLLHLTSCLLLLRHPVAVTTRSSSSRYANMLHDDSKGSAAVQRVCPNTAPSAAVDALYLQRRLYLTCALIHAANYPTGPSPAQDAAASAAACSHRTVQQVGPMPSASPREGDAAQRRPRDITSHVGHMSYACVTHHCGGAAACQTTNKRHPSNREPTVSARETRVQKLQMQNNGFKRCSFACDKPHLNLDSTEKTLPRYNDTVWRHREKGSTARTLRLPAVQISAGANVRFSYRARASPYMKEGRSAHQFRLGLLHLDIGQRIALDKRGSTRHPQSRRAFQTGPSRSPVEREGLSLKLRLGSPHFSRQRQKTMRHLQLPSTFILAQHEMLLRGTWEQGLVEFIISLNRETSRLLLPSSSLDSCKMTDQPHLVPGWRGPPQPPASAVQFYSPED</sequence>
<proteinExistence type="predicted"/>
<feature type="region of interest" description="Disordered" evidence="1">
    <location>
        <begin position="337"/>
        <end position="357"/>
    </location>
</feature>
<name>A0A6A6CDA0_ZASCE</name>
<dbReference type="GeneID" id="54566450"/>
<evidence type="ECO:0000313" key="3">
    <source>
        <dbReference type="Proteomes" id="UP000799537"/>
    </source>
</evidence>
<evidence type="ECO:0000256" key="1">
    <source>
        <dbReference type="SAM" id="MobiDB-lite"/>
    </source>
</evidence>
<feature type="compositionally biased region" description="Polar residues" evidence="1">
    <location>
        <begin position="48"/>
        <end position="59"/>
    </location>
</feature>
<dbReference type="EMBL" id="ML993601">
    <property type="protein sequence ID" value="KAF2165187.1"/>
    <property type="molecule type" value="Genomic_DNA"/>
</dbReference>
<feature type="compositionally biased region" description="Basic and acidic residues" evidence="1">
    <location>
        <begin position="78"/>
        <end position="88"/>
    </location>
</feature>
<keyword evidence="3" id="KW-1185">Reference proteome</keyword>
<organism evidence="2 3">
    <name type="scientific">Zasmidium cellare ATCC 36951</name>
    <dbReference type="NCBI Taxonomy" id="1080233"/>
    <lineage>
        <taxon>Eukaryota</taxon>
        <taxon>Fungi</taxon>
        <taxon>Dikarya</taxon>
        <taxon>Ascomycota</taxon>
        <taxon>Pezizomycotina</taxon>
        <taxon>Dothideomycetes</taxon>
        <taxon>Dothideomycetidae</taxon>
        <taxon>Mycosphaerellales</taxon>
        <taxon>Mycosphaerellaceae</taxon>
        <taxon>Zasmidium</taxon>
    </lineage>
</organism>
<dbReference type="RefSeq" id="XP_033666076.1">
    <property type="nucleotide sequence ID" value="XM_033813178.1"/>
</dbReference>
<dbReference type="Proteomes" id="UP000799537">
    <property type="component" value="Unassembled WGS sequence"/>
</dbReference>
<feature type="region of interest" description="Disordered" evidence="1">
    <location>
        <begin position="39"/>
        <end position="98"/>
    </location>
</feature>
<dbReference type="AlphaFoldDB" id="A0A6A6CDA0"/>
<gene>
    <name evidence="2" type="ORF">M409DRAFT_56065</name>
</gene>
<feature type="region of interest" description="Disordered" evidence="1">
    <location>
        <begin position="507"/>
        <end position="532"/>
    </location>
</feature>
<reference evidence="2" key="1">
    <citation type="journal article" date="2020" name="Stud. Mycol.">
        <title>101 Dothideomycetes genomes: a test case for predicting lifestyles and emergence of pathogens.</title>
        <authorList>
            <person name="Haridas S."/>
            <person name="Albert R."/>
            <person name="Binder M."/>
            <person name="Bloem J."/>
            <person name="Labutti K."/>
            <person name="Salamov A."/>
            <person name="Andreopoulos B."/>
            <person name="Baker S."/>
            <person name="Barry K."/>
            <person name="Bills G."/>
            <person name="Bluhm B."/>
            <person name="Cannon C."/>
            <person name="Castanera R."/>
            <person name="Culley D."/>
            <person name="Daum C."/>
            <person name="Ezra D."/>
            <person name="Gonzalez J."/>
            <person name="Henrissat B."/>
            <person name="Kuo A."/>
            <person name="Liang C."/>
            <person name="Lipzen A."/>
            <person name="Lutzoni F."/>
            <person name="Magnuson J."/>
            <person name="Mondo S."/>
            <person name="Nolan M."/>
            <person name="Ohm R."/>
            <person name="Pangilinan J."/>
            <person name="Park H.-J."/>
            <person name="Ramirez L."/>
            <person name="Alfaro M."/>
            <person name="Sun H."/>
            <person name="Tritt A."/>
            <person name="Yoshinaga Y."/>
            <person name="Zwiers L.-H."/>
            <person name="Turgeon B."/>
            <person name="Goodwin S."/>
            <person name="Spatafora J."/>
            <person name="Crous P."/>
            <person name="Grigoriev I."/>
        </authorList>
    </citation>
    <scope>NUCLEOTIDE SEQUENCE</scope>
    <source>
        <strain evidence="2">ATCC 36951</strain>
    </source>
</reference>